<sequence>MGHLVFVETTGLGVQTLEYAKRSGHTVTFLWSPHYDFTAPAATREHARRIADHCIEVSDIHDPQATRAALHAADADQADAVLSTLAFCTPAAADLAELIKARGTSVAGVTNAGDKGRCREVLRRAGIASLGFAVVTTEADALRAAATIGYPVIVKPALGIAKSVTSVAWCADDIRAHFATAQATLDGLAEGITARLDERYIVEELAIGTLYSVEVAADGRHTVPLVAVRRKVSVNNPVIELGCTVPSGLSAHDEADLGAYAADVCRALGLNLGIFHVEVMHTATGFRLIEANPRITGGALPDTINTVADLDVFAILVDLFADRPMPLRPLRLSGAASHSFLAAARPARLPEHLSPDWFTRFEAVVHSGWAHVGPGDMVQQMKGNFDSFGMIRTIAAAPALAETACAEVKVAIESLIGIPLLADQTQSVPVRVDQLGPRSGR</sequence>
<dbReference type="SUPFAM" id="SSF56059">
    <property type="entry name" value="Glutathione synthetase ATP-binding domain-like"/>
    <property type="match status" value="1"/>
</dbReference>
<dbReference type="HOGENOM" id="CLU_029016_6_1_11"/>
<dbReference type="Pfam" id="PF13535">
    <property type="entry name" value="ATP-grasp_4"/>
    <property type="match status" value="1"/>
</dbReference>
<dbReference type="PROSITE" id="PS50975">
    <property type="entry name" value="ATP_GRASP"/>
    <property type="match status" value="1"/>
</dbReference>
<keyword evidence="1" id="KW-0436">Ligase</keyword>
<feature type="domain" description="ATP-grasp" evidence="5">
    <location>
        <begin position="119"/>
        <end position="321"/>
    </location>
</feature>
<dbReference type="EMBL" id="CP000850">
    <property type="protein sequence ID" value="ABV98883.1"/>
    <property type="molecule type" value="Genomic_DNA"/>
</dbReference>
<dbReference type="InterPro" id="IPR011761">
    <property type="entry name" value="ATP-grasp"/>
</dbReference>
<dbReference type="PANTHER" id="PTHR43585:SF2">
    <property type="entry name" value="ATP-GRASP ENZYME FSQD"/>
    <property type="match status" value="1"/>
</dbReference>
<reference evidence="6" key="1">
    <citation type="submission" date="2007-10" db="EMBL/GenBank/DDBJ databases">
        <title>Complete sequence of Salinispora arenicola CNS-205.</title>
        <authorList>
            <consortium name="US DOE Joint Genome Institute"/>
            <person name="Copeland A."/>
            <person name="Lucas S."/>
            <person name="Lapidus A."/>
            <person name="Barry K."/>
            <person name="Glavina del Rio T."/>
            <person name="Dalin E."/>
            <person name="Tice H."/>
            <person name="Pitluck S."/>
            <person name="Foster B."/>
            <person name="Schmutz J."/>
            <person name="Larimer F."/>
            <person name="Land M."/>
            <person name="Hauser L."/>
            <person name="Kyrpides N."/>
            <person name="Ivanova N."/>
            <person name="Jensen P.R."/>
            <person name="Moore B.S."/>
            <person name="Penn K."/>
            <person name="Jenkins C."/>
            <person name="Udwary D."/>
            <person name="Xiang L."/>
            <person name="Gontang E."/>
            <person name="Richardson P."/>
        </authorList>
    </citation>
    <scope>NUCLEOTIDE SEQUENCE [LARGE SCALE GENOMIC DNA]</scope>
    <source>
        <strain evidence="6">CNS-205</strain>
    </source>
</reference>
<keyword evidence="2 4" id="KW-0547">Nucleotide-binding</keyword>
<dbReference type="GO" id="GO:0046872">
    <property type="term" value="F:metal ion binding"/>
    <property type="evidence" value="ECO:0007669"/>
    <property type="project" value="InterPro"/>
</dbReference>
<dbReference type="InterPro" id="IPR052032">
    <property type="entry name" value="ATP-dep_AA_Ligase"/>
</dbReference>
<proteinExistence type="predicted"/>
<dbReference type="GO" id="GO:0005524">
    <property type="term" value="F:ATP binding"/>
    <property type="evidence" value="ECO:0007669"/>
    <property type="project" value="UniProtKB-UniRule"/>
</dbReference>
<dbReference type="InterPro" id="IPR013815">
    <property type="entry name" value="ATP_grasp_subdomain_1"/>
</dbReference>
<accession>A8M860</accession>
<dbReference type="Gene3D" id="3.30.470.20">
    <property type="entry name" value="ATP-grasp fold, B domain"/>
    <property type="match status" value="1"/>
</dbReference>
<evidence type="ECO:0000313" key="6">
    <source>
        <dbReference type="EMBL" id="ABV98883.1"/>
    </source>
</evidence>
<evidence type="ECO:0000256" key="1">
    <source>
        <dbReference type="ARBA" id="ARBA00022598"/>
    </source>
</evidence>
<dbReference type="AlphaFoldDB" id="A8M860"/>
<dbReference type="PATRIC" id="fig|391037.6.peg.3096"/>
<evidence type="ECO:0000259" key="5">
    <source>
        <dbReference type="PROSITE" id="PS50975"/>
    </source>
</evidence>
<dbReference type="PANTHER" id="PTHR43585">
    <property type="entry name" value="FUMIPYRROLE BIOSYNTHESIS PROTEIN C"/>
    <property type="match status" value="1"/>
</dbReference>
<dbReference type="KEGG" id="saq:Sare_3064"/>
<dbReference type="SMART" id="SM01209">
    <property type="entry name" value="GARS_A"/>
    <property type="match status" value="1"/>
</dbReference>
<organism evidence="6">
    <name type="scientific">Salinispora arenicola (strain CNS-205)</name>
    <dbReference type="NCBI Taxonomy" id="391037"/>
    <lineage>
        <taxon>Bacteria</taxon>
        <taxon>Bacillati</taxon>
        <taxon>Actinomycetota</taxon>
        <taxon>Actinomycetes</taxon>
        <taxon>Micromonosporales</taxon>
        <taxon>Micromonosporaceae</taxon>
        <taxon>Salinispora</taxon>
    </lineage>
</organism>
<dbReference type="eggNOG" id="COG0151">
    <property type="taxonomic scope" value="Bacteria"/>
</dbReference>
<dbReference type="STRING" id="391037.Sare_3064"/>
<evidence type="ECO:0000256" key="2">
    <source>
        <dbReference type="ARBA" id="ARBA00022741"/>
    </source>
</evidence>
<dbReference type="Gene3D" id="3.30.1490.20">
    <property type="entry name" value="ATP-grasp fold, A domain"/>
    <property type="match status" value="1"/>
</dbReference>
<keyword evidence="3 4" id="KW-0067">ATP-binding</keyword>
<name>A8M860_SALAI</name>
<evidence type="ECO:0000256" key="3">
    <source>
        <dbReference type="ARBA" id="ARBA00022840"/>
    </source>
</evidence>
<evidence type="ECO:0000256" key="4">
    <source>
        <dbReference type="PROSITE-ProRule" id="PRU00409"/>
    </source>
</evidence>
<protein>
    <recommendedName>
        <fullName evidence="5">ATP-grasp domain-containing protein</fullName>
    </recommendedName>
</protein>
<dbReference type="GO" id="GO:0016874">
    <property type="term" value="F:ligase activity"/>
    <property type="evidence" value="ECO:0007669"/>
    <property type="project" value="UniProtKB-KW"/>
</dbReference>
<gene>
    <name evidence="6" type="ordered locus">Sare_3064</name>
</gene>